<dbReference type="GO" id="GO:0016747">
    <property type="term" value="F:acyltransferase activity, transferring groups other than amino-acyl groups"/>
    <property type="evidence" value="ECO:0007669"/>
    <property type="project" value="InterPro"/>
</dbReference>
<evidence type="ECO:0000313" key="2">
    <source>
        <dbReference type="EMBL" id="NML37277.1"/>
    </source>
</evidence>
<dbReference type="InterPro" id="IPR016181">
    <property type="entry name" value="Acyl_CoA_acyltransferase"/>
</dbReference>
<keyword evidence="3" id="KW-1185">Reference proteome</keyword>
<dbReference type="InterPro" id="IPR000182">
    <property type="entry name" value="GNAT_dom"/>
</dbReference>
<dbReference type="Pfam" id="PF00583">
    <property type="entry name" value="Acetyltransf_1"/>
    <property type="match status" value="1"/>
</dbReference>
<name>A0A848GHI3_9BACT</name>
<reference evidence="2 3" key="1">
    <citation type="submission" date="2020-04" db="EMBL/GenBank/DDBJ databases">
        <title>Chitinophaga sp. G-6-1-13 sp. nov., isolated from soil.</title>
        <authorList>
            <person name="Dahal R.H."/>
            <person name="Chaudhary D.K."/>
        </authorList>
    </citation>
    <scope>NUCLEOTIDE SEQUENCE [LARGE SCALE GENOMIC DNA]</scope>
    <source>
        <strain evidence="2 3">G-6-1-13</strain>
    </source>
</reference>
<sequence>MPILSKAATDHWKAPFLNGAVLYSDDTFMMTVNPDLEDNERVMLLEPVDGPAMAVLTLGMASLAGLEQPQNMSLPEFRSQLQRAGIILHGADYVFFFPEDEKARLMKETTEGNIRRLTAADAAAFEAFCAASSEEDLDGAYVELDHWRVMGVFEGEQLVCAASMYPWNDTAIADLGVLTLTAARGKGYARRLTRAICRLAYEEGYEPQYRCQLDNQASVALAKAVGVMLFAKWDMLSEKCAL</sequence>
<dbReference type="Gene3D" id="3.40.630.30">
    <property type="match status" value="1"/>
</dbReference>
<protein>
    <submittedName>
        <fullName evidence="2">GNAT family N-acetyltransferase</fullName>
    </submittedName>
</protein>
<organism evidence="2 3">
    <name type="scientific">Chitinophaga fulva</name>
    <dbReference type="NCBI Taxonomy" id="2728842"/>
    <lineage>
        <taxon>Bacteria</taxon>
        <taxon>Pseudomonadati</taxon>
        <taxon>Bacteroidota</taxon>
        <taxon>Chitinophagia</taxon>
        <taxon>Chitinophagales</taxon>
        <taxon>Chitinophagaceae</taxon>
        <taxon>Chitinophaga</taxon>
    </lineage>
</organism>
<evidence type="ECO:0000259" key="1">
    <source>
        <dbReference type="PROSITE" id="PS51186"/>
    </source>
</evidence>
<feature type="domain" description="N-acetyltransferase" evidence="1">
    <location>
        <begin position="112"/>
        <end position="242"/>
    </location>
</feature>
<evidence type="ECO:0000313" key="3">
    <source>
        <dbReference type="Proteomes" id="UP000583266"/>
    </source>
</evidence>
<dbReference type="CDD" id="cd04301">
    <property type="entry name" value="NAT_SF"/>
    <property type="match status" value="1"/>
</dbReference>
<dbReference type="AlphaFoldDB" id="A0A848GHI3"/>
<dbReference type="Proteomes" id="UP000583266">
    <property type="component" value="Unassembled WGS sequence"/>
</dbReference>
<dbReference type="RefSeq" id="WP_169224347.1">
    <property type="nucleotide sequence ID" value="NZ_JABBGC010000001.1"/>
</dbReference>
<proteinExistence type="predicted"/>
<comment type="caution">
    <text evidence="2">The sequence shown here is derived from an EMBL/GenBank/DDBJ whole genome shotgun (WGS) entry which is preliminary data.</text>
</comment>
<dbReference type="SUPFAM" id="SSF55729">
    <property type="entry name" value="Acyl-CoA N-acyltransferases (Nat)"/>
    <property type="match status" value="1"/>
</dbReference>
<keyword evidence="2" id="KW-0808">Transferase</keyword>
<dbReference type="EMBL" id="JABBGC010000001">
    <property type="protein sequence ID" value="NML37277.1"/>
    <property type="molecule type" value="Genomic_DNA"/>
</dbReference>
<accession>A0A848GHI3</accession>
<dbReference type="PROSITE" id="PS51186">
    <property type="entry name" value="GNAT"/>
    <property type="match status" value="1"/>
</dbReference>
<gene>
    <name evidence="2" type="ORF">HHL17_08705</name>
</gene>